<dbReference type="PROSITE" id="PS51154">
    <property type="entry name" value="MACRO"/>
    <property type="match status" value="1"/>
</dbReference>
<reference evidence="3 4" key="1">
    <citation type="submission" date="2018-02" db="EMBL/GenBank/DDBJ databases">
        <title>The complete genome of two Bacillus pumilus strains from Cuatro Cienegas, Coahuila, Mexico.</title>
        <authorList>
            <person name="Zarza E."/>
            <person name="Alcaraz L.D."/>
            <person name="Aguilar-Salinas B."/>
            <person name="Islas A."/>
            <person name="Olmedo-Alvarez G."/>
        </authorList>
    </citation>
    <scope>NUCLEOTIDE SEQUENCE [LARGE SCALE GENOMIC DNA]</scope>
    <source>
        <strain evidence="3 4">145</strain>
    </source>
</reference>
<evidence type="ECO:0000313" key="4">
    <source>
        <dbReference type="Proteomes" id="UP000264960"/>
    </source>
</evidence>
<evidence type="ECO:0000256" key="1">
    <source>
        <dbReference type="ARBA" id="ARBA00035885"/>
    </source>
</evidence>
<dbReference type="InterPro" id="IPR002589">
    <property type="entry name" value="Macro_dom"/>
</dbReference>
<dbReference type="EMBL" id="CP027116">
    <property type="protein sequence ID" value="AVM24204.1"/>
    <property type="molecule type" value="Genomic_DNA"/>
</dbReference>
<dbReference type="Pfam" id="PF01661">
    <property type="entry name" value="Macro"/>
    <property type="match status" value="1"/>
</dbReference>
<protein>
    <submittedName>
        <fullName evidence="3">Appr-1-p processing protein</fullName>
    </submittedName>
</protein>
<feature type="domain" description="Macro" evidence="2">
    <location>
        <begin position="1"/>
        <end position="158"/>
    </location>
</feature>
<organism evidence="3 4">
    <name type="scientific">Bacillus pumilus</name>
    <name type="common">Bacillus mesentericus</name>
    <dbReference type="NCBI Taxonomy" id="1408"/>
    <lineage>
        <taxon>Bacteria</taxon>
        <taxon>Bacillati</taxon>
        <taxon>Bacillota</taxon>
        <taxon>Bacilli</taxon>
        <taxon>Bacillales</taxon>
        <taxon>Bacillaceae</taxon>
        <taxon>Bacillus</taxon>
    </lineage>
</organism>
<dbReference type="SMART" id="SM00506">
    <property type="entry name" value="A1pp"/>
    <property type="match status" value="1"/>
</dbReference>
<dbReference type="PANTHER" id="PTHR12521:SF0">
    <property type="entry name" value="ADP-RIBOSE GLYCOHYDROLASE OARD1"/>
    <property type="match status" value="1"/>
</dbReference>
<proteinExistence type="predicted"/>
<dbReference type="GO" id="GO:0140291">
    <property type="term" value="P:peptidyl-glutamate ADP-deribosylation"/>
    <property type="evidence" value="ECO:0007669"/>
    <property type="project" value="TreeGrafter"/>
</dbReference>
<dbReference type="InterPro" id="IPR050892">
    <property type="entry name" value="ADP-ribose_metab_enzymes"/>
</dbReference>
<dbReference type="AlphaFoldDB" id="A0AAD0HN02"/>
<comment type="catalytic activity">
    <reaction evidence="1">
        <text>an N-(ADP-alpha-D-ribosyl)-thymidine in DNA + H2O = a thymidine in DNA + ADP-D-ribose</text>
        <dbReference type="Rhea" id="RHEA:71655"/>
        <dbReference type="Rhea" id="RHEA-COMP:13556"/>
        <dbReference type="Rhea" id="RHEA-COMP:18051"/>
        <dbReference type="ChEBI" id="CHEBI:15377"/>
        <dbReference type="ChEBI" id="CHEBI:57967"/>
        <dbReference type="ChEBI" id="CHEBI:137386"/>
        <dbReference type="ChEBI" id="CHEBI:191199"/>
    </reaction>
    <physiologicalReaction direction="left-to-right" evidence="1">
        <dbReference type="Rhea" id="RHEA:71656"/>
    </physiologicalReaction>
</comment>
<evidence type="ECO:0000259" key="2">
    <source>
        <dbReference type="PROSITE" id="PS51154"/>
    </source>
</evidence>
<sequence>MIRTVEGNILDTTKDIICHQVNCKGVMGAGLAKQIKSKYPNVYKDYKRLCDDEKIKNSKNGLLGATQFVDVSKSKTVANLFAQDNYGVKSRQTDYEAMELCLKSLKHVVSDDYSKYKDCSIAIPHGIGCGLAGGDWRIVGRMIDDILGDCDVTLYKLK</sequence>
<gene>
    <name evidence="3" type="ORF">C5695_10270</name>
</gene>
<dbReference type="RefSeq" id="WP_117730637.1">
    <property type="nucleotide sequence ID" value="NZ_CP027116.1"/>
</dbReference>
<dbReference type="Proteomes" id="UP000264960">
    <property type="component" value="Chromosome"/>
</dbReference>
<name>A0AAD0HN02_BACPU</name>
<dbReference type="PANTHER" id="PTHR12521">
    <property type="entry name" value="PROTEIN C6ORF130"/>
    <property type="match status" value="1"/>
</dbReference>
<accession>A0AAD0HN02</accession>
<evidence type="ECO:0000313" key="3">
    <source>
        <dbReference type="EMBL" id="AVM24204.1"/>
    </source>
</evidence>
<dbReference type="Gene3D" id="3.40.220.10">
    <property type="entry name" value="Leucine Aminopeptidase, subunit E, domain 1"/>
    <property type="match status" value="1"/>
</dbReference>
<dbReference type="InterPro" id="IPR043472">
    <property type="entry name" value="Macro_dom-like"/>
</dbReference>
<dbReference type="SUPFAM" id="SSF52949">
    <property type="entry name" value="Macro domain-like"/>
    <property type="match status" value="1"/>
</dbReference>